<dbReference type="EMBL" id="CAUM01000111">
    <property type="protein sequence ID" value="CCV06910.1"/>
    <property type="molecule type" value="Genomic_DNA"/>
</dbReference>
<keyword evidence="2" id="KW-1185">Reference proteome</keyword>
<organism evidence="1 2">
    <name type="scientific">Mesorhizobium metallidurans STM 2683</name>
    <dbReference type="NCBI Taxonomy" id="1297569"/>
    <lineage>
        <taxon>Bacteria</taxon>
        <taxon>Pseudomonadati</taxon>
        <taxon>Pseudomonadota</taxon>
        <taxon>Alphaproteobacteria</taxon>
        <taxon>Hyphomicrobiales</taxon>
        <taxon>Phyllobacteriaceae</taxon>
        <taxon>Mesorhizobium</taxon>
    </lineage>
</organism>
<proteinExistence type="predicted"/>
<comment type="caution">
    <text evidence="1">The sequence shown here is derived from an EMBL/GenBank/DDBJ whole genome shotgun (WGS) entry which is preliminary data.</text>
</comment>
<dbReference type="AlphaFoldDB" id="M5ESB4"/>
<evidence type="ECO:0000313" key="2">
    <source>
        <dbReference type="Proteomes" id="UP000012062"/>
    </source>
</evidence>
<name>M5ESB4_9HYPH</name>
<evidence type="ECO:0000313" key="1">
    <source>
        <dbReference type="EMBL" id="CCV06910.1"/>
    </source>
</evidence>
<accession>M5ESB4</accession>
<protein>
    <submittedName>
        <fullName evidence="1">Uncharacterized protein</fullName>
    </submittedName>
</protein>
<gene>
    <name evidence="1" type="ORF">MESS2_440015</name>
</gene>
<sequence length="52" mass="6106">MLRTVTPIDHFLLIFSGLQWIEATAVAMMQQIARLQHRVINGQKTDYPYNFK</sequence>
<reference evidence="1 2" key="1">
    <citation type="submission" date="2013-02" db="EMBL/GenBank/DDBJ databases">
        <authorList>
            <person name="Genoscope - CEA"/>
        </authorList>
    </citation>
    <scope>NUCLEOTIDE SEQUENCE [LARGE SCALE GENOMIC DNA]</scope>
    <source>
        <strain evidence="1 2">STM 2683</strain>
    </source>
</reference>
<dbReference type="Proteomes" id="UP000012062">
    <property type="component" value="Unassembled WGS sequence"/>
</dbReference>